<sequence>MAESSLNNMTSLARALSQPTLNLSEVAEVSPQRHWCRRRKLSSCNSMESEELATSPSAAEARVLVLNTGGTIGMTLHNKVLAPKANAFVKGLRKLPILHDELYAQQTGLYQYYGSENSLVLP</sequence>
<reference evidence="1 2" key="1">
    <citation type="submission" date="2019-03" db="EMBL/GenBank/DDBJ databases">
        <title>First draft genome of Liparis tanakae, snailfish: a comprehensive survey of snailfish specific genes.</title>
        <authorList>
            <person name="Kim W."/>
            <person name="Song I."/>
            <person name="Jeong J.-H."/>
            <person name="Kim D."/>
            <person name="Kim S."/>
            <person name="Ryu S."/>
            <person name="Song J.Y."/>
            <person name="Lee S.K."/>
        </authorList>
    </citation>
    <scope>NUCLEOTIDE SEQUENCE [LARGE SCALE GENOMIC DNA]</scope>
    <source>
        <tissue evidence="1">Muscle</tissue>
    </source>
</reference>
<organism evidence="1 2">
    <name type="scientific">Liparis tanakae</name>
    <name type="common">Tanaka's snailfish</name>
    <dbReference type="NCBI Taxonomy" id="230148"/>
    <lineage>
        <taxon>Eukaryota</taxon>
        <taxon>Metazoa</taxon>
        <taxon>Chordata</taxon>
        <taxon>Craniata</taxon>
        <taxon>Vertebrata</taxon>
        <taxon>Euteleostomi</taxon>
        <taxon>Actinopterygii</taxon>
        <taxon>Neopterygii</taxon>
        <taxon>Teleostei</taxon>
        <taxon>Neoteleostei</taxon>
        <taxon>Acanthomorphata</taxon>
        <taxon>Eupercaria</taxon>
        <taxon>Perciformes</taxon>
        <taxon>Cottioidei</taxon>
        <taxon>Cottales</taxon>
        <taxon>Liparidae</taxon>
        <taxon>Liparis</taxon>
    </lineage>
</organism>
<dbReference type="InterPro" id="IPR006034">
    <property type="entry name" value="Asparaginase/glutaminase-like"/>
</dbReference>
<proteinExistence type="predicted"/>
<name>A0A4Z2FLX4_9TELE</name>
<accession>A0A4Z2FLX4</accession>
<dbReference type="PIRSF" id="PIRSF500176">
    <property type="entry name" value="L_ASNase"/>
    <property type="match status" value="1"/>
</dbReference>
<dbReference type="Gene3D" id="3.40.50.1170">
    <property type="entry name" value="L-asparaginase, N-terminal domain"/>
    <property type="match status" value="1"/>
</dbReference>
<keyword evidence="2" id="KW-1185">Reference proteome</keyword>
<comment type="caution">
    <text evidence="1">The sequence shown here is derived from an EMBL/GenBank/DDBJ whole genome shotgun (WGS) entry which is preliminary data.</text>
</comment>
<evidence type="ECO:0000313" key="1">
    <source>
        <dbReference type="EMBL" id="TNN42256.1"/>
    </source>
</evidence>
<dbReference type="PIRSF" id="PIRSF001220">
    <property type="entry name" value="L-ASNase_gatD"/>
    <property type="match status" value="1"/>
</dbReference>
<dbReference type="InterPro" id="IPR036152">
    <property type="entry name" value="Asp/glu_Ase-like_sf"/>
</dbReference>
<protein>
    <recommendedName>
        <fullName evidence="3">Asparaginase</fullName>
    </recommendedName>
</protein>
<evidence type="ECO:0008006" key="3">
    <source>
        <dbReference type="Google" id="ProtNLM"/>
    </source>
</evidence>
<dbReference type="AlphaFoldDB" id="A0A4Z2FLX4"/>
<dbReference type="SUPFAM" id="SSF53774">
    <property type="entry name" value="Glutaminase/Asparaginase"/>
    <property type="match status" value="1"/>
</dbReference>
<dbReference type="InterPro" id="IPR037152">
    <property type="entry name" value="L-asparaginase_N_sf"/>
</dbReference>
<dbReference type="Proteomes" id="UP000314294">
    <property type="component" value="Unassembled WGS sequence"/>
</dbReference>
<evidence type="ECO:0000313" key="2">
    <source>
        <dbReference type="Proteomes" id="UP000314294"/>
    </source>
</evidence>
<dbReference type="OrthoDB" id="542841at2759"/>
<dbReference type="EMBL" id="SRLO01001050">
    <property type="protein sequence ID" value="TNN42256.1"/>
    <property type="molecule type" value="Genomic_DNA"/>
</dbReference>
<gene>
    <name evidence="1" type="ORF">EYF80_047596</name>
</gene>